<comment type="caution">
    <text evidence="4">The sequence shown here is derived from an EMBL/GenBank/DDBJ whole genome shotgun (WGS) entry which is preliminary data.</text>
</comment>
<feature type="compositionally biased region" description="Low complexity" evidence="2">
    <location>
        <begin position="226"/>
        <end position="236"/>
    </location>
</feature>
<dbReference type="Proteomes" id="UP001140949">
    <property type="component" value="Unassembled WGS sequence"/>
</dbReference>
<organism evidence="4 5">
    <name type="scientific">Iris pallida</name>
    <name type="common">Sweet iris</name>
    <dbReference type="NCBI Taxonomy" id="29817"/>
    <lineage>
        <taxon>Eukaryota</taxon>
        <taxon>Viridiplantae</taxon>
        <taxon>Streptophyta</taxon>
        <taxon>Embryophyta</taxon>
        <taxon>Tracheophyta</taxon>
        <taxon>Spermatophyta</taxon>
        <taxon>Magnoliopsida</taxon>
        <taxon>Liliopsida</taxon>
        <taxon>Asparagales</taxon>
        <taxon>Iridaceae</taxon>
        <taxon>Iridoideae</taxon>
        <taxon>Irideae</taxon>
        <taxon>Iris</taxon>
    </lineage>
</organism>
<accession>A0AAX6I6T2</accession>
<dbReference type="InterPro" id="IPR013083">
    <property type="entry name" value="Znf_RING/FYVE/PHD"/>
</dbReference>
<proteinExistence type="predicted"/>
<reference evidence="4" key="1">
    <citation type="journal article" date="2023" name="GigaByte">
        <title>Genome assembly of the bearded iris, Iris pallida Lam.</title>
        <authorList>
            <person name="Bruccoleri R.E."/>
            <person name="Oakeley E.J."/>
            <person name="Faust A.M.E."/>
            <person name="Altorfer M."/>
            <person name="Dessus-Babus S."/>
            <person name="Burckhardt D."/>
            <person name="Oertli M."/>
            <person name="Naumann U."/>
            <person name="Petersen F."/>
            <person name="Wong J."/>
        </authorList>
    </citation>
    <scope>NUCLEOTIDE SEQUENCE</scope>
    <source>
        <strain evidence="4">GSM-AAB239-AS_SAM_17_03QT</strain>
    </source>
</reference>
<feature type="region of interest" description="Disordered" evidence="2">
    <location>
        <begin position="217"/>
        <end position="241"/>
    </location>
</feature>
<evidence type="ECO:0000256" key="1">
    <source>
        <dbReference type="PROSITE-ProRule" id="PRU00175"/>
    </source>
</evidence>
<feature type="domain" description="RING-type" evidence="3">
    <location>
        <begin position="22"/>
        <end position="67"/>
    </location>
</feature>
<dbReference type="SUPFAM" id="SSF57850">
    <property type="entry name" value="RING/U-box"/>
    <property type="match status" value="1"/>
</dbReference>
<evidence type="ECO:0000313" key="5">
    <source>
        <dbReference type="Proteomes" id="UP001140949"/>
    </source>
</evidence>
<feature type="region of interest" description="Disordered" evidence="2">
    <location>
        <begin position="156"/>
        <end position="202"/>
    </location>
</feature>
<dbReference type="InterPro" id="IPR044274">
    <property type="entry name" value="RFI2"/>
</dbReference>
<evidence type="ECO:0000256" key="2">
    <source>
        <dbReference type="SAM" id="MobiDB-lite"/>
    </source>
</evidence>
<dbReference type="Gene3D" id="3.30.40.10">
    <property type="entry name" value="Zinc/RING finger domain, C3HC4 (zinc finger)"/>
    <property type="match status" value="1"/>
</dbReference>
<keyword evidence="5" id="KW-1185">Reference proteome</keyword>
<gene>
    <name evidence="4" type="ORF">M6B38_272950</name>
</gene>
<protein>
    <recommendedName>
        <fullName evidence="3">RING-type domain-containing protein</fullName>
    </recommendedName>
</protein>
<feature type="compositionally biased region" description="Basic and acidic residues" evidence="2">
    <location>
        <begin position="352"/>
        <end position="367"/>
    </location>
</feature>
<keyword evidence="1" id="KW-0862">Zinc</keyword>
<evidence type="ECO:0000313" key="4">
    <source>
        <dbReference type="EMBL" id="KAJ6848165.1"/>
    </source>
</evidence>
<feature type="region of interest" description="Disordered" evidence="2">
    <location>
        <begin position="390"/>
        <end position="432"/>
    </location>
</feature>
<dbReference type="AlphaFoldDB" id="A0AAX6I6T2"/>
<evidence type="ECO:0000259" key="3">
    <source>
        <dbReference type="PROSITE" id="PS50089"/>
    </source>
</evidence>
<dbReference type="GO" id="GO:0008270">
    <property type="term" value="F:zinc ion binding"/>
    <property type="evidence" value="ECO:0007669"/>
    <property type="project" value="UniProtKB-KW"/>
</dbReference>
<feature type="compositionally biased region" description="Polar residues" evidence="2">
    <location>
        <begin position="193"/>
        <end position="202"/>
    </location>
</feature>
<dbReference type="Pfam" id="PF13639">
    <property type="entry name" value="zf-RING_2"/>
    <property type="match status" value="1"/>
</dbReference>
<feature type="region of interest" description="Disordered" evidence="2">
    <location>
        <begin position="313"/>
        <end position="370"/>
    </location>
</feature>
<feature type="compositionally biased region" description="Low complexity" evidence="2">
    <location>
        <begin position="161"/>
        <end position="180"/>
    </location>
</feature>
<dbReference type="SMART" id="SM00184">
    <property type="entry name" value="RING"/>
    <property type="match status" value="1"/>
</dbReference>
<dbReference type="PANTHER" id="PTHR46798:SF3">
    <property type="entry name" value="RING FINGER FAMILY PROTEIN"/>
    <property type="match status" value="1"/>
</dbReference>
<dbReference type="GO" id="GO:0004842">
    <property type="term" value="F:ubiquitin-protein transferase activity"/>
    <property type="evidence" value="ECO:0007669"/>
    <property type="project" value="InterPro"/>
</dbReference>
<reference evidence="4" key="2">
    <citation type="submission" date="2023-04" db="EMBL/GenBank/DDBJ databases">
        <authorList>
            <person name="Bruccoleri R.E."/>
            <person name="Oakeley E.J."/>
            <person name="Faust A.-M."/>
            <person name="Dessus-Babus S."/>
            <person name="Altorfer M."/>
            <person name="Burckhardt D."/>
            <person name="Oertli M."/>
            <person name="Naumann U."/>
            <person name="Petersen F."/>
            <person name="Wong J."/>
        </authorList>
    </citation>
    <scope>NUCLEOTIDE SEQUENCE</scope>
    <source>
        <strain evidence="4">GSM-AAB239-AS_SAM_17_03QT</strain>
        <tissue evidence="4">Leaf</tissue>
    </source>
</reference>
<feature type="compositionally biased region" description="Basic and acidic residues" evidence="2">
    <location>
        <begin position="404"/>
        <end position="415"/>
    </location>
</feature>
<dbReference type="EMBL" id="JANAVB010004600">
    <property type="protein sequence ID" value="KAJ6848165.1"/>
    <property type="molecule type" value="Genomic_DNA"/>
</dbReference>
<keyword evidence="1" id="KW-0479">Metal-binding</keyword>
<dbReference type="InterPro" id="IPR001841">
    <property type="entry name" value="Znf_RING"/>
</dbReference>
<keyword evidence="1" id="KW-0863">Zinc-finger</keyword>
<name>A0AAX6I6T2_IRIPA</name>
<dbReference type="PANTHER" id="PTHR46798">
    <property type="entry name" value="OS09G0511500 PROTEIN"/>
    <property type="match status" value="1"/>
</dbReference>
<sequence length="432" mass="47556">MGLGESDQPAADKRSASAEIYCSICLDAVSPGGDRSTARLRCGHEFHLDCIGSAFNAKGVMQCPNCREIGRGNWLYANGSRSLPGRSFDGWTRDEDLYDFNYTQMPFGVHWCPFSRSARVLSSFEEGEISPAIAFQDVVGYHVMFTGNPATSSVSNRCPYSTYMPSRQPSSSSNPPVSAESRNDGLAVHHPGSRTSRQTCVQSPHVLPAVDLHYRNWEHHSPPHSQPSSHSSGSSQDTNTSARVQAVRLDLDGLPSAGFPVHHFVLGHGISSRSTGTFMPTVAPPYFNSQPHPPVRDNPPNMHNPLSVHRTTFSGPQRSGVRGLPATSHHTPLDPTNYYLFPSTASSSRSSQESESRRSDHLARDRFAPSPLLPVDRDATWWMPLPQSAGLPDSRSMWGFRHRNGSERPSSRGMREGSSYRPSPVSRMRPYN</sequence>
<dbReference type="PROSITE" id="PS50089">
    <property type="entry name" value="ZF_RING_2"/>
    <property type="match status" value="1"/>
</dbReference>